<dbReference type="Pfam" id="PF13495">
    <property type="entry name" value="Phage_int_SAM_4"/>
    <property type="match status" value="1"/>
</dbReference>
<keyword evidence="2" id="KW-0229">DNA integration</keyword>
<dbReference type="InterPro" id="IPR011946">
    <property type="entry name" value="Integrase_integron-type"/>
</dbReference>
<dbReference type="InterPro" id="IPR013762">
    <property type="entry name" value="Integrase-like_cat_sf"/>
</dbReference>
<keyword evidence="3 5" id="KW-0238">DNA-binding</keyword>
<dbReference type="Gene3D" id="1.10.150.130">
    <property type="match status" value="1"/>
</dbReference>
<gene>
    <name evidence="8" type="ORF">ACFSF0_08475</name>
</gene>
<comment type="similarity">
    <text evidence="1">Belongs to the 'phage' integrase family.</text>
</comment>
<evidence type="ECO:0000256" key="2">
    <source>
        <dbReference type="ARBA" id="ARBA00022908"/>
    </source>
</evidence>
<evidence type="ECO:0000256" key="1">
    <source>
        <dbReference type="ARBA" id="ARBA00008857"/>
    </source>
</evidence>
<evidence type="ECO:0000313" key="9">
    <source>
        <dbReference type="Proteomes" id="UP001597304"/>
    </source>
</evidence>
<dbReference type="PROSITE" id="PS51900">
    <property type="entry name" value="CB"/>
    <property type="match status" value="1"/>
</dbReference>
<dbReference type="SUPFAM" id="SSF56349">
    <property type="entry name" value="DNA breaking-rejoining enzymes"/>
    <property type="match status" value="1"/>
</dbReference>
<dbReference type="Gene3D" id="1.10.443.10">
    <property type="entry name" value="Intergrase catalytic core"/>
    <property type="match status" value="1"/>
</dbReference>
<organism evidence="8 9">
    <name type="scientific">Ottowia flava</name>
    <dbReference type="NCBI Taxonomy" id="2675430"/>
    <lineage>
        <taxon>Bacteria</taxon>
        <taxon>Pseudomonadati</taxon>
        <taxon>Pseudomonadota</taxon>
        <taxon>Betaproteobacteria</taxon>
        <taxon>Burkholderiales</taxon>
        <taxon>Comamonadaceae</taxon>
        <taxon>Ottowia</taxon>
    </lineage>
</organism>
<dbReference type="InterPro" id="IPR050090">
    <property type="entry name" value="Tyrosine_recombinase_XerCD"/>
</dbReference>
<dbReference type="NCBIfam" id="TIGR02249">
    <property type="entry name" value="integrase_gron"/>
    <property type="match status" value="1"/>
</dbReference>
<dbReference type="InterPro" id="IPR002104">
    <property type="entry name" value="Integrase_catalytic"/>
</dbReference>
<dbReference type="InterPro" id="IPR010998">
    <property type="entry name" value="Integrase_recombinase_N"/>
</dbReference>
<sequence>MGAQLAPRPPKLLERLRVHLRTRHYSLRTEVAYVDWVRRFILFHDKRHPQDMGPSEVEAFLSHLAVDRQVAASTQNQAKSALLYLYKQVLGVELPWLDEVVQAKRPQRLPVVLTPSEVRDVLLHMNGTPALVAQLLYGTGMRLLEALRLRVKDVEFARREIVVREGKGNKDRVTVLPENLIAPLQAQLHKARALHDKDLDAGLGRVYLPHALAVKYPGADRSWAWQYVFPSPVRAMDPRPDARTGQPMERRHHVYPESVQRAVREAARRAEVNKPVSPHVFRHSFATHLLQAGYDIRTVQELLGHADVSTTMIYTHVLNKGGRGILSPLDAL</sequence>
<comment type="caution">
    <text evidence="8">The sequence shown here is derived from an EMBL/GenBank/DDBJ whole genome shotgun (WGS) entry which is preliminary data.</text>
</comment>
<keyword evidence="4" id="KW-0233">DNA recombination</keyword>
<dbReference type="RefSeq" id="WP_370512989.1">
    <property type="nucleotide sequence ID" value="NZ_JBHUEJ010000017.1"/>
</dbReference>
<evidence type="ECO:0000313" key="8">
    <source>
        <dbReference type="EMBL" id="MFD1710637.1"/>
    </source>
</evidence>
<dbReference type="InterPro" id="IPR011010">
    <property type="entry name" value="DNA_brk_join_enz"/>
</dbReference>
<evidence type="ECO:0000259" key="7">
    <source>
        <dbReference type="PROSITE" id="PS51900"/>
    </source>
</evidence>
<evidence type="ECO:0000259" key="6">
    <source>
        <dbReference type="PROSITE" id="PS51898"/>
    </source>
</evidence>
<dbReference type="PROSITE" id="PS51898">
    <property type="entry name" value="TYR_RECOMBINASE"/>
    <property type="match status" value="1"/>
</dbReference>
<reference evidence="9" key="1">
    <citation type="journal article" date="2019" name="Int. J. Syst. Evol. Microbiol.">
        <title>The Global Catalogue of Microorganisms (GCM) 10K type strain sequencing project: providing services to taxonomists for standard genome sequencing and annotation.</title>
        <authorList>
            <consortium name="The Broad Institute Genomics Platform"/>
            <consortium name="The Broad Institute Genome Sequencing Center for Infectious Disease"/>
            <person name="Wu L."/>
            <person name="Ma J."/>
        </authorList>
    </citation>
    <scope>NUCLEOTIDE SEQUENCE [LARGE SCALE GENOMIC DNA]</scope>
    <source>
        <strain evidence="9">LMG 29247</strain>
    </source>
</reference>
<dbReference type="PANTHER" id="PTHR30349">
    <property type="entry name" value="PHAGE INTEGRASE-RELATED"/>
    <property type="match status" value="1"/>
</dbReference>
<evidence type="ECO:0000256" key="4">
    <source>
        <dbReference type="ARBA" id="ARBA00023172"/>
    </source>
</evidence>
<proteinExistence type="inferred from homology"/>
<dbReference type="EMBL" id="JBHUEJ010000017">
    <property type="protein sequence ID" value="MFD1710637.1"/>
    <property type="molecule type" value="Genomic_DNA"/>
</dbReference>
<feature type="domain" description="Core-binding (CB)" evidence="7">
    <location>
        <begin position="7"/>
        <end position="90"/>
    </location>
</feature>
<protein>
    <submittedName>
        <fullName evidence="8">Integron integrase</fullName>
    </submittedName>
</protein>
<feature type="domain" description="Tyr recombinase" evidence="6">
    <location>
        <begin position="108"/>
        <end position="327"/>
    </location>
</feature>
<dbReference type="InterPro" id="IPR044068">
    <property type="entry name" value="CB"/>
</dbReference>
<dbReference type="Pfam" id="PF00589">
    <property type="entry name" value="Phage_integrase"/>
    <property type="match status" value="1"/>
</dbReference>
<dbReference type="InterPro" id="IPR004107">
    <property type="entry name" value="Integrase_SAM-like_N"/>
</dbReference>
<keyword evidence="9" id="KW-1185">Reference proteome</keyword>
<dbReference type="Proteomes" id="UP001597304">
    <property type="component" value="Unassembled WGS sequence"/>
</dbReference>
<name>A0ABW4KU82_9BURK</name>
<evidence type="ECO:0000256" key="3">
    <source>
        <dbReference type="ARBA" id="ARBA00023125"/>
    </source>
</evidence>
<accession>A0ABW4KU82</accession>
<dbReference type="PANTHER" id="PTHR30349:SF64">
    <property type="entry name" value="PROPHAGE INTEGRASE INTD-RELATED"/>
    <property type="match status" value="1"/>
</dbReference>
<evidence type="ECO:0000256" key="5">
    <source>
        <dbReference type="PROSITE-ProRule" id="PRU01248"/>
    </source>
</evidence>